<feature type="domain" description="Heterokaryon incompatibility" evidence="1">
    <location>
        <begin position="2"/>
        <end position="114"/>
    </location>
</feature>
<organism evidence="2 3">
    <name type="scientific">Parathielavia appendiculata</name>
    <dbReference type="NCBI Taxonomy" id="2587402"/>
    <lineage>
        <taxon>Eukaryota</taxon>
        <taxon>Fungi</taxon>
        <taxon>Dikarya</taxon>
        <taxon>Ascomycota</taxon>
        <taxon>Pezizomycotina</taxon>
        <taxon>Sordariomycetes</taxon>
        <taxon>Sordariomycetidae</taxon>
        <taxon>Sordariales</taxon>
        <taxon>Chaetomiaceae</taxon>
        <taxon>Parathielavia</taxon>
    </lineage>
</organism>
<evidence type="ECO:0000313" key="3">
    <source>
        <dbReference type="Proteomes" id="UP001302602"/>
    </source>
</evidence>
<dbReference type="PANTHER" id="PTHR33112">
    <property type="entry name" value="DOMAIN PROTEIN, PUTATIVE-RELATED"/>
    <property type="match status" value="1"/>
</dbReference>
<protein>
    <recommendedName>
        <fullName evidence="1">Heterokaryon incompatibility domain-containing protein</fullName>
    </recommendedName>
</protein>
<dbReference type="Pfam" id="PF06985">
    <property type="entry name" value="HET"/>
    <property type="match status" value="1"/>
</dbReference>
<evidence type="ECO:0000313" key="2">
    <source>
        <dbReference type="EMBL" id="KAK4120281.1"/>
    </source>
</evidence>
<gene>
    <name evidence="2" type="ORF">N657DRAFT_580173</name>
</gene>
<evidence type="ECO:0000259" key="1">
    <source>
        <dbReference type="Pfam" id="PF06985"/>
    </source>
</evidence>
<dbReference type="Proteomes" id="UP001302602">
    <property type="component" value="Unassembled WGS sequence"/>
</dbReference>
<dbReference type="RefSeq" id="XP_062644052.1">
    <property type="nucleotide sequence ID" value="XM_062789441.1"/>
</dbReference>
<keyword evidence="3" id="KW-1185">Reference proteome</keyword>
<dbReference type="GeneID" id="87826211"/>
<accession>A0AAN6TU51</accession>
<dbReference type="PANTHER" id="PTHR33112:SF12">
    <property type="entry name" value="HETEROKARYON INCOMPATIBILITY DOMAIN-CONTAINING PROTEIN"/>
    <property type="match status" value="1"/>
</dbReference>
<dbReference type="EMBL" id="MU853240">
    <property type="protein sequence ID" value="KAK4120281.1"/>
    <property type="molecule type" value="Genomic_DNA"/>
</dbReference>
<feature type="non-terminal residue" evidence="2">
    <location>
        <position position="1"/>
    </location>
</feature>
<reference evidence="2" key="1">
    <citation type="journal article" date="2023" name="Mol. Phylogenet. Evol.">
        <title>Genome-scale phylogeny and comparative genomics of the fungal order Sordariales.</title>
        <authorList>
            <person name="Hensen N."/>
            <person name="Bonometti L."/>
            <person name="Westerberg I."/>
            <person name="Brannstrom I.O."/>
            <person name="Guillou S."/>
            <person name="Cros-Aarteil S."/>
            <person name="Calhoun S."/>
            <person name="Haridas S."/>
            <person name="Kuo A."/>
            <person name="Mondo S."/>
            <person name="Pangilinan J."/>
            <person name="Riley R."/>
            <person name="LaButti K."/>
            <person name="Andreopoulos B."/>
            <person name="Lipzen A."/>
            <person name="Chen C."/>
            <person name="Yan M."/>
            <person name="Daum C."/>
            <person name="Ng V."/>
            <person name="Clum A."/>
            <person name="Steindorff A."/>
            <person name="Ohm R.A."/>
            <person name="Martin F."/>
            <person name="Silar P."/>
            <person name="Natvig D.O."/>
            <person name="Lalanne C."/>
            <person name="Gautier V."/>
            <person name="Ament-Velasquez S.L."/>
            <person name="Kruys A."/>
            <person name="Hutchinson M.I."/>
            <person name="Powell A.J."/>
            <person name="Barry K."/>
            <person name="Miller A.N."/>
            <person name="Grigoriev I.V."/>
            <person name="Debuchy R."/>
            <person name="Gladieux P."/>
            <person name="Hiltunen Thoren M."/>
            <person name="Johannesson H."/>
        </authorList>
    </citation>
    <scope>NUCLEOTIDE SEQUENCE</scope>
    <source>
        <strain evidence="2">CBS 731.68</strain>
    </source>
</reference>
<dbReference type="InterPro" id="IPR010730">
    <property type="entry name" value="HET"/>
</dbReference>
<name>A0AAN6TU51_9PEZI</name>
<dbReference type="AlphaFoldDB" id="A0AAN6TU51"/>
<sequence>SEIPQTIKDAMEVCCGIAHRYLWVDALCIVEDDDRDKGIQIRAMDVIYGCSNLIIAATCGDGAEASLPGVSPGSRNFTQRTEIIQGHRLANRPQDFNKFVSESKWNTRAWTFQERVLFNGKLFITPQMMFFRCSHHPR</sequence>
<reference evidence="2" key="2">
    <citation type="submission" date="2023-05" db="EMBL/GenBank/DDBJ databases">
        <authorList>
            <consortium name="Lawrence Berkeley National Laboratory"/>
            <person name="Steindorff A."/>
            <person name="Hensen N."/>
            <person name="Bonometti L."/>
            <person name="Westerberg I."/>
            <person name="Brannstrom I.O."/>
            <person name="Guillou S."/>
            <person name="Cros-Aarteil S."/>
            <person name="Calhoun S."/>
            <person name="Haridas S."/>
            <person name="Kuo A."/>
            <person name="Mondo S."/>
            <person name="Pangilinan J."/>
            <person name="Riley R."/>
            <person name="Labutti K."/>
            <person name="Andreopoulos B."/>
            <person name="Lipzen A."/>
            <person name="Chen C."/>
            <person name="Yanf M."/>
            <person name="Daum C."/>
            <person name="Ng V."/>
            <person name="Clum A."/>
            <person name="Ohm R."/>
            <person name="Martin F."/>
            <person name="Silar P."/>
            <person name="Natvig D."/>
            <person name="Lalanne C."/>
            <person name="Gautier V."/>
            <person name="Ament-Velasquez S.L."/>
            <person name="Kruys A."/>
            <person name="Hutchinson M.I."/>
            <person name="Powell A.J."/>
            <person name="Barry K."/>
            <person name="Miller A.N."/>
            <person name="Grigoriev I.V."/>
            <person name="Debuchy R."/>
            <person name="Gladieux P."/>
            <person name="Thoren M.H."/>
            <person name="Johannesson H."/>
        </authorList>
    </citation>
    <scope>NUCLEOTIDE SEQUENCE</scope>
    <source>
        <strain evidence="2">CBS 731.68</strain>
    </source>
</reference>
<proteinExistence type="predicted"/>
<comment type="caution">
    <text evidence="2">The sequence shown here is derived from an EMBL/GenBank/DDBJ whole genome shotgun (WGS) entry which is preliminary data.</text>
</comment>